<dbReference type="Gene3D" id="3.10.100.10">
    <property type="entry name" value="Mannose-Binding Protein A, subunit A"/>
    <property type="match status" value="1"/>
</dbReference>
<evidence type="ECO:0000313" key="6">
    <source>
        <dbReference type="EMBL" id="KAK7486080.1"/>
    </source>
</evidence>
<organism evidence="6 7">
    <name type="scientific">Batillaria attramentaria</name>
    <dbReference type="NCBI Taxonomy" id="370345"/>
    <lineage>
        <taxon>Eukaryota</taxon>
        <taxon>Metazoa</taxon>
        <taxon>Spiralia</taxon>
        <taxon>Lophotrochozoa</taxon>
        <taxon>Mollusca</taxon>
        <taxon>Gastropoda</taxon>
        <taxon>Caenogastropoda</taxon>
        <taxon>Sorbeoconcha</taxon>
        <taxon>Cerithioidea</taxon>
        <taxon>Batillariidae</taxon>
        <taxon>Batillaria</taxon>
    </lineage>
</organism>
<dbReference type="SUPFAM" id="SSF56968">
    <property type="entry name" value="Lipovitellin-phosvitin complex, beta-sheet shell regions"/>
    <property type="match status" value="1"/>
</dbReference>
<evidence type="ECO:0000256" key="2">
    <source>
        <dbReference type="ARBA" id="ARBA00022761"/>
    </source>
</evidence>
<dbReference type="CDD" id="cd00037">
    <property type="entry name" value="CLECT"/>
    <property type="match status" value="1"/>
</dbReference>
<dbReference type="PROSITE" id="PS50041">
    <property type="entry name" value="C_TYPE_LECTIN_2"/>
    <property type="match status" value="1"/>
</dbReference>
<dbReference type="Pfam" id="PF01347">
    <property type="entry name" value="Vitellogenin_N"/>
    <property type="match status" value="1"/>
</dbReference>
<name>A0ABD0KGH1_9CAEN</name>
<gene>
    <name evidence="6" type="ORF">BaRGS_00022689</name>
</gene>
<feature type="domain" description="C-type lectin" evidence="5">
    <location>
        <begin position="114"/>
        <end position="183"/>
    </location>
</feature>
<evidence type="ECO:0000259" key="5">
    <source>
        <dbReference type="PROSITE" id="PS50041"/>
    </source>
</evidence>
<dbReference type="InterPro" id="IPR001304">
    <property type="entry name" value="C-type_lectin-like"/>
</dbReference>
<keyword evidence="2" id="KW-0758">Storage protein</keyword>
<dbReference type="PANTHER" id="PTHR23345:SF15">
    <property type="entry name" value="VITELLOGENIN 1-RELATED"/>
    <property type="match status" value="1"/>
</dbReference>
<dbReference type="SMART" id="SM00034">
    <property type="entry name" value="CLECT"/>
    <property type="match status" value="1"/>
</dbReference>
<dbReference type="InterPro" id="IPR050733">
    <property type="entry name" value="Vitellogenin/Apolipophorin"/>
</dbReference>
<feature type="transmembrane region" description="Helical" evidence="3">
    <location>
        <begin position="197"/>
        <end position="219"/>
    </location>
</feature>
<dbReference type="InterPro" id="IPR015816">
    <property type="entry name" value="Vitellinogen_b-sht_N"/>
</dbReference>
<dbReference type="SUPFAM" id="SSF56436">
    <property type="entry name" value="C-type lectin-like"/>
    <property type="match status" value="1"/>
</dbReference>
<keyword evidence="3" id="KW-0812">Transmembrane</keyword>
<keyword evidence="3" id="KW-1133">Transmembrane helix</keyword>
<keyword evidence="3" id="KW-0472">Membrane</keyword>
<protein>
    <recommendedName>
        <fullName evidence="5">C-type lectin domain-containing protein</fullName>
    </recommendedName>
</protein>
<dbReference type="EMBL" id="JACVVK020000184">
    <property type="protein sequence ID" value="KAK7486080.1"/>
    <property type="molecule type" value="Genomic_DNA"/>
</dbReference>
<reference evidence="6 7" key="1">
    <citation type="journal article" date="2023" name="Sci. Data">
        <title>Genome assembly of the Korean intertidal mud-creeper Batillaria attramentaria.</title>
        <authorList>
            <person name="Patra A.K."/>
            <person name="Ho P.T."/>
            <person name="Jun S."/>
            <person name="Lee S.J."/>
            <person name="Kim Y."/>
            <person name="Won Y.J."/>
        </authorList>
    </citation>
    <scope>NUCLEOTIDE SEQUENCE [LARGE SCALE GENOMIC DNA]</scope>
    <source>
        <strain evidence="6">Wonlab-2016</strain>
    </source>
</reference>
<dbReference type="InterPro" id="IPR016187">
    <property type="entry name" value="CTDL_fold"/>
</dbReference>
<feature type="non-terminal residue" evidence="6">
    <location>
        <position position="427"/>
    </location>
</feature>
<comment type="caution">
    <text evidence="6">The sequence shown here is derived from an EMBL/GenBank/DDBJ whole genome shotgun (WGS) entry which is preliminary data.</text>
</comment>
<evidence type="ECO:0000256" key="4">
    <source>
        <dbReference type="SAM" id="SignalP"/>
    </source>
</evidence>
<dbReference type="Pfam" id="PF00059">
    <property type="entry name" value="Lectin_C"/>
    <property type="match status" value="1"/>
</dbReference>
<dbReference type="InterPro" id="IPR001747">
    <property type="entry name" value="Vitellogenin_N"/>
</dbReference>
<evidence type="ECO:0000256" key="3">
    <source>
        <dbReference type="SAM" id="Phobius"/>
    </source>
</evidence>
<dbReference type="AlphaFoldDB" id="A0ABD0KGH1"/>
<sequence length="427" mass="47838">MALPIYAIIVIFCIASAYGGKYDLYHNASTWQEARDTCSRDGKKLVMVGGDLEHDRIKNLRPYIGQNLNVKPNCGPPSLCESWLLSITLTLPPSLPPSLVHPFHPHPGPGRSPFLLQRLDFRHFWIGLRKVKSDFVWLDSSVASFQAWGEGQPSSQSECVRYSADDFTWETYDCSADLAFMCENDVPVGKEAGVETVATGLLVGFGSMLGLLVVGFLLLQLPCCRTYTVKTIGHFGLAPGERKFYYLPDNVYEFTYRTETVTHVQHATQHSARVVIEATAHVHVLSTCEMVLKLREVKILESDPTAPDNLRKSDNSRVFRDELERESLRFAFQDGGIPDICPSEGEETWTLNVKRGFLSVFQNSMDNMDKAQTVLESDVIGECPTQYSEASTGWFTRSVRKTRDLANCTRPFVYSASVPGLLHHLQS</sequence>
<proteinExistence type="predicted"/>
<evidence type="ECO:0000256" key="1">
    <source>
        <dbReference type="ARBA" id="ARBA00022729"/>
    </source>
</evidence>
<keyword evidence="1 4" id="KW-0732">Signal</keyword>
<evidence type="ECO:0000313" key="7">
    <source>
        <dbReference type="Proteomes" id="UP001519460"/>
    </source>
</evidence>
<dbReference type="InterPro" id="IPR015819">
    <property type="entry name" value="Lipid_transp_b-sht_shell"/>
</dbReference>
<dbReference type="PANTHER" id="PTHR23345">
    <property type="entry name" value="VITELLOGENIN-RELATED"/>
    <property type="match status" value="1"/>
</dbReference>
<accession>A0ABD0KGH1</accession>
<feature type="chain" id="PRO_5044803578" description="C-type lectin domain-containing protein" evidence="4">
    <location>
        <begin position="20"/>
        <end position="427"/>
    </location>
</feature>
<dbReference type="InterPro" id="IPR016186">
    <property type="entry name" value="C-type_lectin-like/link_sf"/>
</dbReference>
<dbReference type="Gene3D" id="2.30.230.10">
    <property type="entry name" value="Lipovitellin, beta-sheet shell regions, chain A"/>
    <property type="match status" value="1"/>
</dbReference>
<keyword evidence="7" id="KW-1185">Reference proteome</keyword>
<feature type="signal peptide" evidence="4">
    <location>
        <begin position="1"/>
        <end position="19"/>
    </location>
</feature>
<dbReference type="Proteomes" id="UP001519460">
    <property type="component" value="Unassembled WGS sequence"/>
</dbReference>